<keyword evidence="8" id="KW-1185">Reference proteome</keyword>
<dbReference type="InterPro" id="IPR051593">
    <property type="entry name" value="Ergosterol_Biosynth_ERG27"/>
</dbReference>
<dbReference type="EMBL" id="AZHA01000004">
    <property type="protein sequence ID" value="OAA48947.1"/>
    <property type="molecule type" value="Genomic_DNA"/>
</dbReference>
<dbReference type="GO" id="GO:0006696">
    <property type="term" value="P:ergosterol biosynthetic process"/>
    <property type="evidence" value="ECO:0007669"/>
    <property type="project" value="TreeGrafter"/>
</dbReference>
<dbReference type="PANTHER" id="PTHR43647">
    <property type="entry name" value="DEHYDROGENASE"/>
    <property type="match status" value="1"/>
</dbReference>
<comment type="similarity">
    <text evidence="6">Belongs to the short-chain dehydrogenases/reductases (SDR) family. ERG27 subfamily.</text>
</comment>
<dbReference type="GO" id="GO:0005811">
    <property type="term" value="C:lipid droplet"/>
    <property type="evidence" value="ECO:0007669"/>
    <property type="project" value="TreeGrafter"/>
</dbReference>
<keyword evidence="5" id="KW-0443">Lipid metabolism</keyword>
<organism evidence="7 8">
    <name type="scientific">Beauveria brongniartii RCEF 3172</name>
    <dbReference type="NCBI Taxonomy" id="1081107"/>
    <lineage>
        <taxon>Eukaryota</taxon>
        <taxon>Fungi</taxon>
        <taxon>Dikarya</taxon>
        <taxon>Ascomycota</taxon>
        <taxon>Pezizomycotina</taxon>
        <taxon>Sordariomycetes</taxon>
        <taxon>Hypocreomycetidae</taxon>
        <taxon>Hypocreales</taxon>
        <taxon>Cordycipitaceae</taxon>
        <taxon>Beauveria</taxon>
        <taxon>Beauveria brongniartii</taxon>
    </lineage>
</organism>
<dbReference type="SUPFAM" id="SSF51735">
    <property type="entry name" value="NAD(P)-binding Rossmann-fold domains"/>
    <property type="match status" value="1"/>
</dbReference>
<dbReference type="AlphaFoldDB" id="A0A167ID97"/>
<dbReference type="Gene3D" id="3.40.50.720">
    <property type="entry name" value="NAD(P)-binding Rossmann-like Domain"/>
    <property type="match status" value="1"/>
</dbReference>
<keyword evidence="3" id="KW-0752">Steroid biosynthesis</keyword>
<name>A0A167ID97_9HYPO</name>
<accession>A0A167ID97</accession>
<dbReference type="GO" id="GO:0000253">
    <property type="term" value="F:3-beta-hydroxysteroid 3-dehydrogenase (NADP+) activity"/>
    <property type="evidence" value="ECO:0007669"/>
    <property type="project" value="TreeGrafter"/>
</dbReference>
<dbReference type="InterPro" id="IPR036291">
    <property type="entry name" value="NAD(P)-bd_dom_sf"/>
</dbReference>
<dbReference type="PANTHER" id="PTHR43647:SF1">
    <property type="entry name" value="3-KETO-STEROID REDUCTASE ERG27"/>
    <property type="match status" value="1"/>
</dbReference>
<evidence type="ECO:0000256" key="5">
    <source>
        <dbReference type="ARBA" id="ARBA00023098"/>
    </source>
</evidence>
<evidence type="ECO:0000256" key="2">
    <source>
        <dbReference type="ARBA" id="ARBA00022857"/>
    </source>
</evidence>
<dbReference type="OrthoDB" id="9989144at2759"/>
<evidence type="ECO:0000256" key="4">
    <source>
        <dbReference type="ARBA" id="ARBA00023002"/>
    </source>
</evidence>
<evidence type="ECO:0000313" key="7">
    <source>
        <dbReference type="EMBL" id="OAA48947.1"/>
    </source>
</evidence>
<dbReference type="GO" id="GO:0005741">
    <property type="term" value="C:mitochondrial outer membrane"/>
    <property type="evidence" value="ECO:0007669"/>
    <property type="project" value="TreeGrafter"/>
</dbReference>
<evidence type="ECO:0000256" key="1">
    <source>
        <dbReference type="ARBA" id="ARBA00022516"/>
    </source>
</evidence>
<evidence type="ECO:0000313" key="8">
    <source>
        <dbReference type="Proteomes" id="UP000076863"/>
    </source>
</evidence>
<gene>
    <name evidence="7" type="ORF">BBO_01992</name>
</gene>
<keyword evidence="4" id="KW-0560">Oxidoreductase</keyword>
<keyword evidence="1" id="KW-0444">Lipid biosynthesis</keyword>
<keyword evidence="2" id="KW-0521">NADP</keyword>
<sequence>MVSAVPVARPAPWEKVPDYEQLFVLITGANSGIGLGIAQRLIDEFLATRSLTSHLILLPTTRSARKSLETIRVLRAYATAAAQKPAPVLRSRAGGAAAYRWQDTVARIHVLSLPLDLCDLKGLYAFADALCGGTVSNPEGLTDEYLTNVRVPRLDSVVYNAAYGGWEGVNWGGAIKSFFTKGLLETATYPDFKTALPTCILNERSSYGYPEKPLLGEVFTACTFGHYCLTHKLRPLLTRPRSSVLPPGRIIWSSSVEAHRNTFDIDDMQCFTRPAAYESAKRLTDILCLTSTLPHVRPHAQSLLHGAAAPCTTTLRPDSKATDVNDATKSEDTALVVGPRMYLSHPGIVASTLFPLPAFLFWLYEFALVLCRWAGSPWHTSTGYRGAYAPVWLTMQEQSILDELAAERIKWGSAYDRAGDSFVKPTEVEDWGWQGEVEDPEEDDTTGSLNKKCGRRYGARTVTREQLLGMEELGAKCWREMERMRKQWEDIMEL</sequence>
<protein>
    <submittedName>
        <fullName evidence="7">3-ketosteroid reductase</fullName>
    </submittedName>
</protein>
<dbReference type="GO" id="GO:0005789">
    <property type="term" value="C:endoplasmic reticulum membrane"/>
    <property type="evidence" value="ECO:0007669"/>
    <property type="project" value="TreeGrafter"/>
</dbReference>
<dbReference type="Proteomes" id="UP000076863">
    <property type="component" value="Unassembled WGS sequence"/>
</dbReference>
<proteinExistence type="inferred from homology"/>
<evidence type="ECO:0000256" key="6">
    <source>
        <dbReference type="ARBA" id="ARBA00023593"/>
    </source>
</evidence>
<comment type="caution">
    <text evidence="7">The sequence shown here is derived from an EMBL/GenBank/DDBJ whole genome shotgun (WGS) entry which is preliminary data.</text>
</comment>
<reference evidence="7 8" key="1">
    <citation type="journal article" date="2016" name="Genome Biol. Evol.">
        <title>Divergent and convergent evolution of fungal pathogenicity.</title>
        <authorList>
            <person name="Shang Y."/>
            <person name="Xiao G."/>
            <person name="Zheng P."/>
            <person name="Cen K."/>
            <person name="Zhan S."/>
            <person name="Wang C."/>
        </authorList>
    </citation>
    <scope>NUCLEOTIDE SEQUENCE [LARGE SCALE GENOMIC DNA]</scope>
    <source>
        <strain evidence="7 8">RCEF 3172</strain>
    </source>
</reference>
<evidence type="ECO:0000256" key="3">
    <source>
        <dbReference type="ARBA" id="ARBA00022955"/>
    </source>
</evidence>